<evidence type="ECO:0000313" key="9">
    <source>
        <dbReference type="Proteomes" id="UP000245341"/>
    </source>
</evidence>
<dbReference type="RefSeq" id="XP_030877860.1">
    <property type="nucleotide sequence ID" value="XM_031022000.1"/>
</dbReference>
<comment type="subcellular location">
    <subcellularLocation>
        <location evidence="1">Cytoplasm</location>
        <location evidence="1">Cytoskeleton</location>
        <location evidence="1">Flagellum axoneme</location>
    </subcellularLocation>
</comment>
<dbReference type="Proteomes" id="UP000245341">
    <property type="component" value="Unplaced"/>
</dbReference>
<dbReference type="GeneID" id="102743999"/>
<dbReference type="GO" id="GO:0070736">
    <property type="term" value="F:protein-glycine ligase activity, initiating"/>
    <property type="evidence" value="ECO:0007669"/>
    <property type="project" value="TreeGrafter"/>
</dbReference>
<dbReference type="PANTHER" id="PTHR45870:SF3">
    <property type="entry name" value="PROTEIN MONOGLYCYLASE TTLL8"/>
    <property type="match status" value="1"/>
</dbReference>
<name>A0A7F8Q9D3_LEPWE</name>
<sequence>MTAIHGEAFISDSRNHFSQCQALLNKITSVNPQTEIDGLRNIWIIKPGAKSRGRDIMCMNRVEEILELVAADDLSAKDNKWVVQKYIETPLLIYDTKFDIRQWFLVTDWNPLTIWFYKESYLRFSTQRFSLENLDSAIHLCNNSIQKHLKNDKGRSPLLPYHNMWTSTRFREYLRKRGRGAMWASVIYPAMKRAIANTMRVAQDHVEPRKNSFELYGADFILGRDFQPWLIEINSSPTMHASTPVTAQLCAQVQEDTIKVVVDRKIDRNCDIGNFELLWRQPSVELPPFHGSDLCVEGVSVRRAKKQMPPISNVNFSSSLLDTQPLKGRCPSAMPNQPLGPPHSALQQDSKLKDAKVLPCTLPVPLRRSAETGCKVQSANAESGGKIEFPTCNFQHIDSKAPKTGLTQAESSKHSDPNMLNEHPLPSVLLSVKTVEGALCQPPKPPGNSVAACPRPSPGSAGGCPWPGQGACPDVGTGLSSERGLGHPGRILGLARLLGHWGSCSRDPSQDGVGLTPCVA</sequence>
<organism evidence="9 10">
    <name type="scientific">Leptonychotes weddellii</name>
    <name type="common">Weddell seal</name>
    <name type="synonym">Otaria weddellii</name>
    <dbReference type="NCBI Taxonomy" id="9713"/>
    <lineage>
        <taxon>Eukaryota</taxon>
        <taxon>Metazoa</taxon>
        <taxon>Chordata</taxon>
        <taxon>Craniata</taxon>
        <taxon>Vertebrata</taxon>
        <taxon>Euteleostomi</taxon>
        <taxon>Mammalia</taxon>
        <taxon>Eutheria</taxon>
        <taxon>Laurasiatheria</taxon>
        <taxon>Carnivora</taxon>
        <taxon>Caniformia</taxon>
        <taxon>Pinnipedia</taxon>
        <taxon>Phocidae</taxon>
        <taxon>Monachinae</taxon>
        <taxon>Lobodontini</taxon>
        <taxon>Leptonychotes</taxon>
    </lineage>
</organism>
<evidence type="ECO:0000256" key="3">
    <source>
        <dbReference type="ARBA" id="ARBA00022598"/>
    </source>
</evidence>
<keyword evidence="5" id="KW-0067">ATP-binding</keyword>
<evidence type="ECO:0000313" key="10">
    <source>
        <dbReference type="RefSeq" id="XP_030877860.1"/>
    </source>
</evidence>
<dbReference type="FunFam" id="3.30.470.20:FF:000032">
    <property type="entry name" value="tubulin monoglycylase TTLL3 isoform X2"/>
    <property type="match status" value="1"/>
</dbReference>
<protein>
    <submittedName>
        <fullName evidence="10">Protein monoglycylase TTLL8</fullName>
    </submittedName>
</protein>
<dbReference type="InterPro" id="IPR051437">
    <property type="entry name" value="TTLL_monoglycylase"/>
</dbReference>
<dbReference type="SUPFAM" id="SSF56059">
    <property type="entry name" value="Glutathione synthetase ATP-binding domain-like"/>
    <property type="match status" value="1"/>
</dbReference>
<keyword evidence="6" id="KW-0282">Flagellum</keyword>
<accession>A0A7F8Q9D3</accession>
<evidence type="ECO:0000256" key="4">
    <source>
        <dbReference type="ARBA" id="ARBA00022741"/>
    </source>
</evidence>
<keyword evidence="7" id="KW-0206">Cytoskeleton</keyword>
<dbReference type="InterPro" id="IPR004344">
    <property type="entry name" value="TTL/TTLL_fam"/>
</dbReference>
<dbReference type="OrthoDB" id="202825at2759"/>
<dbReference type="GO" id="GO:0060271">
    <property type="term" value="P:cilium assembly"/>
    <property type="evidence" value="ECO:0007669"/>
    <property type="project" value="TreeGrafter"/>
</dbReference>
<keyword evidence="2" id="KW-0963">Cytoplasm</keyword>
<dbReference type="GO" id="GO:0005524">
    <property type="term" value="F:ATP binding"/>
    <property type="evidence" value="ECO:0007669"/>
    <property type="project" value="UniProtKB-KW"/>
</dbReference>
<dbReference type="GO" id="GO:0015630">
    <property type="term" value="C:microtubule cytoskeleton"/>
    <property type="evidence" value="ECO:0007669"/>
    <property type="project" value="TreeGrafter"/>
</dbReference>
<dbReference type="PANTHER" id="PTHR45870">
    <property type="entry name" value="TUBULIN MONOGLYCYLASE TTLL3"/>
    <property type="match status" value="1"/>
</dbReference>
<dbReference type="PROSITE" id="PS51221">
    <property type="entry name" value="TTL"/>
    <property type="match status" value="1"/>
</dbReference>
<keyword evidence="9" id="KW-1185">Reference proteome</keyword>
<evidence type="ECO:0000256" key="1">
    <source>
        <dbReference type="ARBA" id="ARBA00004611"/>
    </source>
</evidence>
<dbReference type="AlphaFoldDB" id="A0A7F8Q9D3"/>
<comment type="catalytic activity">
    <reaction evidence="8">
        <text>L-glutamyl-[protein] + glycine + ATP = glycyl-L-glutamyl-[protein] + ADP + phosphate + H(+)</text>
        <dbReference type="Rhea" id="RHEA:67180"/>
        <dbReference type="Rhea" id="RHEA-COMP:10208"/>
        <dbReference type="Rhea" id="RHEA-COMP:17207"/>
        <dbReference type="ChEBI" id="CHEBI:15378"/>
        <dbReference type="ChEBI" id="CHEBI:29973"/>
        <dbReference type="ChEBI" id="CHEBI:30616"/>
        <dbReference type="ChEBI" id="CHEBI:43474"/>
        <dbReference type="ChEBI" id="CHEBI:57305"/>
        <dbReference type="ChEBI" id="CHEBI:167890"/>
        <dbReference type="ChEBI" id="CHEBI:456216"/>
    </reaction>
    <physiologicalReaction direction="left-to-right" evidence="8">
        <dbReference type="Rhea" id="RHEA:67181"/>
    </physiologicalReaction>
</comment>
<proteinExistence type="predicted"/>
<evidence type="ECO:0000256" key="5">
    <source>
        <dbReference type="ARBA" id="ARBA00022840"/>
    </source>
</evidence>
<evidence type="ECO:0000256" key="8">
    <source>
        <dbReference type="ARBA" id="ARBA00048944"/>
    </source>
</evidence>
<keyword evidence="3" id="KW-0436">Ligase</keyword>
<evidence type="ECO:0000256" key="2">
    <source>
        <dbReference type="ARBA" id="ARBA00022490"/>
    </source>
</evidence>
<dbReference type="Gene3D" id="3.30.470.20">
    <property type="entry name" value="ATP-grasp fold, B domain"/>
    <property type="match status" value="1"/>
</dbReference>
<keyword evidence="4" id="KW-0547">Nucleotide-binding</keyword>
<dbReference type="KEGG" id="lww:102743999"/>
<dbReference type="Pfam" id="PF03133">
    <property type="entry name" value="TTL"/>
    <property type="match status" value="1"/>
</dbReference>
<dbReference type="GO" id="GO:0005930">
    <property type="term" value="C:axoneme"/>
    <property type="evidence" value="ECO:0007669"/>
    <property type="project" value="TreeGrafter"/>
</dbReference>
<evidence type="ECO:0000256" key="7">
    <source>
        <dbReference type="ARBA" id="ARBA00023212"/>
    </source>
</evidence>
<keyword evidence="6" id="KW-0966">Cell projection</keyword>
<dbReference type="GO" id="GO:0003341">
    <property type="term" value="P:cilium movement"/>
    <property type="evidence" value="ECO:0007669"/>
    <property type="project" value="TreeGrafter"/>
</dbReference>
<gene>
    <name evidence="10" type="primary">LOC102743999</name>
</gene>
<keyword evidence="6" id="KW-0969">Cilium</keyword>
<reference evidence="10" key="1">
    <citation type="submission" date="2025-08" db="UniProtKB">
        <authorList>
            <consortium name="RefSeq"/>
        </authorList>
    </citation>
    <scope>IDENTIFICATION</scope>
    <source>
        <tissue evidence="10">Liver</tissue>
    </source>
</reference>
<evidence type="ECO:0000256" key="6">
    <source>
        <dbReference type="ARBA" id="ARBA00022846"/>
    </source>
</evidence>